<accession>A0A5R8QDT2</accession>
<keyword evidence="1" id="KW-0472">Membrane</keyword>
<dbReference type="Gene3D" id="3.40.630.40">
    <property type="entry name" value="Zn-dependent exopeptidases"/>
    <property type="match status" value="1"/>
</dbReference>
<comment type="caution">
    <text evidence="3">The sequence shown here is derived from an EMBL/GenBank/DDBJ whole genome shotgun (WGS) entry which is preliminary data.</text>
</comment>
<dbReference type="InParanoid" id="A0A5R8QDT2"/>
<dbReference type="Pfam" id="PF01520">
    <property type="entry name" value="Amidase_3"/>
    <property type="match status" value="1"/>
</dbReference>
<dbReference type="EMBL" id="VBWP01000004">
    <property type="protein sequence ID" value="TLG74163.1"/>
    <property type="molecule type" value="Genomic_DNA"/>
</dbReference>
<reference evidence="3 4" key="1">
    <citation type="submission" date="2019-05" db="EMBL/GenBank/DDBJ databases">
        <title>Culicoidintestinum kansasii gen. nov., sp. nov. from the gastrointestinal tract of the biting midge, Culicoides sonorensis.</title>
        <authorList>
            <person name="Neupane S."/>
            <person name="Ghosh A."/>
            <person name="Gunther S."/>
            <person name="Martin K."/>
            <person name="Zurek L."/>
        </authorList>
    </citation>
    <scope>NUCLEOTIDE SEQUENCE [LARGE SCALE GENOMIC DNA]</scope>
    <source>
        <strain evidence="3 4">CS-1</strain>
    </source>
</reference>
<evidence type="ECO:0000313" key="4">
    <source>
        <dbReference type="Proteomes" id="UP000306912"/>
    </source>
</evidence>
<organism evidence="3 4">
    <name type="scientific">Culicoidibacter larvae</name>
    <dbReference type="NCBI Taxonomy" id="2579976"/>
    <lineage>
        <taxon>Bacteria</taxon>
        <taxon>Bacillati</taxon>
        <taxon>Bacillota</taxon>
        <taxon>Culicoidibacteria</taxon>
        <taxon>Culicoidibacterales</taxon>
        <taxon>Culicoidibacteraceae</taxon>
        <taxon>Culicoidibacter</taxon>
    </lineage>
</organism>
<keyword evidence="4" id="KW-1185">Reference proteome</keyword>
<sequence>MGVVSRYKWLNVIGFILVSLSIALVTVLSVQALFNSPESEVLAQSSSVADLLDDNEDAEPVESLLVNGGLLYVGDAYLQTPYVDVAANSTNGKYYVLISQEEVYYYTRLDAGDAGISFADVADGLYTLKTETDDALSQILYVGETKTLSFYTVRVNGYAKKIIIEATKDSVLKIVVSTVAADSFDDADIVLDPGHGNIVGSEQPGACSDYIDAAYFGGSCEREVMLVVSQYIGERLEDHGLVVDYTRTSDDTAYEPTSGYTNAEYDRDDWEFTKADEVAKTTTVLASNAKLSLSLHFNESDAGNQDLDVYQSIFKLDTAVSSAKAGVQDNIGEDLQNALKTSNSGDIYLLERDYCLAYDATEEEEDCTWGEYDYYYPIREYGGAFTNAMYMDNNIAYNTYEVSPEALLIELFNGANSEEVKQIEYNLQYPNANSRLEAIVKAIVEHYGVDYVGV</sequence>
<protein>
    <recommendedName>
        <fullName evidence="2">MurNAc-LAA domain-containing protein</fullName>
    </recommendedName>
</protein>
<dbReference type="InterPro" id="IPR002508">
    <property type="entry name" value="MurNAc-LAA_cat"/>
</dbReference>
<feature type="domain" description="MurNAc-LAA" evidence="2">
    <location>
        <begin position="189"/>
        <end position="345"/>
    </location>
</feature>
<dbReference type="AlphaFoldDB" id="A0A5R8QDT2"/>
<feature type="transmembrane region" description="Helical" evidence="1">
    <location>
        <begin position="12"/>
        <end position="34"/>
    </location>
</feature>
<name>A0A5R8QDT2_9FIRM</name>
<gene>
    <name evidence="3" type="ORF">FEZ08_05500</name>
</gene>
<dbReference type="GO" id="GO:0009253">
    <property type="term" value="P:peptidoglycan catabolic process"/>
    <property type="evidence" value="ECO:0007669"/>
    <property type="project" value="InterPro"/>
</dbReference>
<dbReference type="GO" id="GO:0008745">
    <property type="term" value="F:N-acetylmuramoyl-L-alanine amidase activity"/>
    <property type="evidence" value="ECO:0007669"/>
    <property type="project" value="InterPro"/>
</dbReference>
<evidence type="ECO:0000259" key="2">
    <source>
        <dbReference type="Pfam" id="PF01520"/>
    </source>
</evidence>
<dbReference type="Proteomes" id="UP000306912">
    <property type="component" value="Unassembled WGS sequence"/>
</dbReference>
<dbReference type="SUPFAM" id="SSF53187">
    <property type="entry name" value="Zn-dependent exopeptidases"/>
    <property type="match status" value="1"/>
</dbReference>
<evidence type="ECO:0000256" key="1">
    <source>
        <dbReference type="SAM" id="Phobius"/>
    </source>
</evidence>
<keyword evidence="1" id="KW-0812">Transmembrane</keyword>
<evidence type="ECO:0000313" key="3">
    <source>
        <dbReference type="EMBL" id="TLG74163.1"/>
    </source>
</evidence>
<keyword evidence="1" id="KW-1133">Transmembrane helix</keyword>
<dbReference type="OrthoDB" id="9772024at2"/>
<proteinExistence type="predicted"/>